<name>A0A9I9E9H3_CUCME</name>
<dbReference type="Gramene" id="MELO3C030683.2.1">
    <property type="protein sequence ID" value="MELO3C030683.2.1"/>
    <property type="gene ID" value="MELO3C030683.2"/>
</dbReference>
<dbReference type="EnsemblPlants" id="MELO3C030683.2.1">
    <property type="protein sequence ID" value="MELO3C030683.2.1"/>
    <property type="gene ID" value="MELO3C030683.2"/>
</dbReference>
<accession>A0A9I9E9H3</accession>
<protein>
    <submittedName>
        <fullName evidence="1">Uncharacterized protein</fullName>
    </submittedName>
</protein>
<evidence type="ECO:0000313" key="1">
    <source>
        <dbReference type="EnsemblPlants" id="MELO3C030683.2.1"/>
    </source>
</evidence>
<reference evidence="1" key="1">
    <citation type="submission" date="2023-03" db="UniProtKB">
        <authorList>
            <consortium name="EnsemblPlants"/>
        </authorList>
    </citation>
    <scope>IDENTIFICATION</scope>
</reference>
<proteinExistence type="predicted"/>
<dbReference type="AlphaFoldDB" id="A0A9I9E9H3"/>
<organism evidence="1">
    <name type="scientific">Cucumis melo</name>
    <name type="common">Muskmelon</name>
    <dbReference type="NCBI Taxonomy" id="3656"/>
    <lineage>
        <taxon>Eukaryota</taxon>
        <taxon>Viridiplantae</taxon>
        <taxon>Streptophyta</taxon>
        <taxon>Embryophyta</taxon>
        <taxon>Tracheophyta</taxon>
        <taxon>Spermatophyta</taxon>
        <taxon>Magnoliopsida</taxon>
        <taxon>eudicotyledons</taxon>
        <taxon>Gunneridae</taxon>
        <taxon>Pentapetalae</taxon>
        <taxon>rosids</taxon>
        <taxon>fabids</taxon>
        <taxon>Cucurbitales</taxon>
        <taxon>Cucurbitaceae</taxon>
        <taxon>Benincaseae</taxon>
        <taxon>Cucumis</taxon>
    </lineage>
</organism>
<sequence>MQKEMRKSSEDGSESILETIICEQVLGKCLSHTKGLRWKTTPNIGTHDTSTCVFEKDIGDKYEKLQANGINLKKENVMLKSTISDF</sequence>